<keyword evidence="13 16" id="KW-0472">Membrane</keyword>
<dbReference type="GO" id="GO:0017157">
    <property type="term" value="P:regulation of exocytosis"/>
    <property type="evidence" value="ECO:0007669"/>
    <property type="project" value="TreeGrafter"/>
</dbReference>
<dbReference type="InterPro" id="IPR011074">
    <property type="entry name" value="CRAL/TRIO_N_dom"/>
</dbReference>
<evidence type="ECO:0000256" key="3">
    <source>
        <dbReference type="ARBA" id="ARBA00006667"/>
    </source>
</evidence>
<dbReference type="Pfam" id="PF03765">
    <property type="entry name" value="CRAL_TRIO_N"/>
    <property type="match status" value="1"/>
</dbReference>
<comment type="catalytic activity">
    <reaction evidence="14">
        <text>a 1,2-diacyl-sn-glycero-3-phospho-(1D-myo-inositol)(in) = a 1,2-diacyl-sn-glycero-3-phospho-(1D-myo-inositol)(out)</text>
        <dbReference type="Rhea" id="RHEA:38691"/>
        <dbReference type="ChEBI" id="CHEBI:57880"/>
    </reaction>
    <physiologicalReaction direction="left-to-right" evidence="14">
        <dbReference type="Rhea" id="RHEA:38692"/>
    </physiologicalReaction>
</comment>
<keyword evidence="6 16" id="KW-0963">Cytoplasm</keyword>
<dbReference type="HOGENOM" id="CLU_045138_1_1_1"/>
<comment type="function">
    <text evidence="15">Non-classical phosphatidylinositol (PtdIns) transfer protein (PITP), which exhibits PtdIns-binding/transfer activity in the absence of detectable PtdCho-binding/transfer activity. Regulates PtdIns(4,5)P2 homeostasis at the plasma membrane. Heme-binding protein that may play a role in organic oxidant-induced stress responses.</text>
</comment>
<feature type="region of interest" description="Disordered" evidence="17">
    <location>
        <begin position="1"/>
        <end position="107"/>
    </location>
</feature>
<reference evidence="20" key="5">
    <citation type="submission" date="2018-04" db="UniProtKB">
        <authorList>
            <consortium name="EnsemblFungi"/>
        </authorList>
    </citation>
    <scope>IDENTIFICATION</scope>
    <source>
        <strain evidence="20">R3-111a-1</strain>
    </source>
</reference>
<dbReference type="GO" id="GO:0046872">
    <property type="term" value="F:metal ion binding"/>
    <property type="evidence" value="ECO:0007669"/>
    <property type="project" value="UniProtKB-KW"/>
</dbReference>
<evidence type="ECO:0000256" key="12">
    <source>
        <dbReference type="ARBA" id="ARBA00023055"/>
    </source>
</evidence>
<evidence type="ECO:0000313" key="19">
    <source>
        <dbReference type="EMBL" id="EJT82137.1"/>
    </source>
</evidence>
<dbReference type="GeneID" id="20342569"/>
<dbReference type="GO" id="GO:0005886">
    <property type="term" value="C:plasma membrane"/>
    <property type="evidence" value="ECO:0007669"/>
    <property type="project" value="TreeGrafter"/>
</dbReference>
<dbReference type="Proteomes" id="UP000006039">
    <property type="component" value="Unassembled WGS sequence"/>
</dbReference>
<gene>
    <name evidence="20" type="primary">20342569</name>
    <name evidence="19" type="ORF">GGTG_02111</name>
</gene>
<dbReference type="InterPro" id="IPR001251">
    <property type="entry name" value="CRAL-TRIO_dom"/>
</dbReference>
<dbReference type="STRING" id="644352.J3NLG2"/>
<feature type="compositionally biased region" description="Low complexity" evidence="17">
    <location>
        <begin position="67"/>
        <end position="78"/>
    </location>
</feature>
<reference evidence="20" key="4">
    <citation type="journal article" date="2015" name="G3 (Bethesda)">
        <title>Genome sequences of three phytopathogenic species of the Magnaporthaceae family of fungi.</title>
        <authorList>
            <person name="Okagaki L.H."/>
            <person name="Nunes C.C."/>
            <person name="Sailsbery J."/>
            <person name="Clay B."/>
            <person name="Brown D."/>
            <person name="John T."/>
            <person name="Oh Y."/>
            <person name="Young N."/>
            <person name="Fitzgerald M."/>
            <person name="Haas B.J."/>
            <person name="Zeng Q."/>
            <person name="Young S."/>
            <person name="Adiconis X."/>
            <person name="Fan L."/>
            <person name="Levin J.Z."/>
            <person name="Mitchell T.K."/>
            <person name="Okubara P.A."/>
            <person name="Farman M.L."/>
            <person name="Kohn L.M."/>
            <person name="Birren B."/>
            <person name="Ma L.-J."/>
            <person name="Dean R.A."/>
        </authorList>
    </citation>
    <scope>NUCLEOTIDE SEQUENCE</scope>
    <source>
        <strain evidence="20">R3-111a-1</strain>
    </source>
</reference>
<evidence type="ECO:0000256" key="17">
    <source>
        <dbReference type="SAM" id="MobiDB-lite"/>
    </source>
</evidence>
<dbReference type="eggNOG" id="KOG1471">
    <property type="taxonomic scope" value="Eukaryota"/>
</dbReference>
<dbReference type="SUPFAM" id="SSF46938">
    <property type="entry name" value="CRAL/TRIO N-terminal domain"/>
    <property type="match status" value="1"/>
</dbReference>
<dbReference type="EnsemblFungi" id="EJT82137">
    <property type="protein sequence ID" value="EJT82137"/>
    <property type="gene ID" value="GGTG_02111"/>
</dbReference>
<keyword evidence="21" id="KW-1185">Reference proteome</keyword>
<proteinExistence type="inferred from homology"/>
<dbReference type="OrthoDB" id="75724at2759"/>
<keyword evidence="12 16" id="KW-0445">Lipid transport</keyword>
<dbReference type="GO" id="GO:0005829">
    <property type="term" value="C:cytosol"/>
    <property type="evidence" value="ECO:0007669"/>
    <property type="project" value="TreeGrafter"/>
</dbReference>
<evidence type="ECO:0000256" key="1">
    <source>
        <dbReference type="ARBA" id="ARBA00001970"/>
    </source>
</evidence>
<feature type="compositionally biased region" description="Low complexity" evidence="17">
    <location>
        <begin position="86"/>
        <end position="100"/>
    </location>
</feature>
<name>J3NLG2_GAET3</name>
<dbReference type="VEuPathDB" id="FungiDB:GGTG_02111"/>
<dbReference type="GO" id="GO:0005789">
    <property type="term" value="C:endoplasmic reticulum membrane"/>
    <property type="evidence" value="ECO:0007669"/>
    <property type="project" value="UniProtKB-SubCell"/>
</dbReference>
<dbReference type="SUPFAM" id="SSF52087">
    <property type="entry name" value="CRAL/TRIO domain"/>
    <property type="match status" value="1"/>
</dbReference>
<evidence type="ECO:0000313" key="21">
    <source>
        <dbReference type="Proteomes" id="UP000006039"/>
    </source>
</evidence>
<keyword evidence="9 16" id="KW-0256">Endoplasmic reticulum</keyword>
<dbReference type="GO" id="GO:0008526">
    <property type="term" value="F:phosphatidylinositol transfer activity"/>
    <property type="evidence" value="ECO:0007669"/>
    <property type="project" value="UniProtKB-UniRule"/>
</dbReference>
<evidence type="ECO:0000256" key="7">
    <source>
        <dbReference type="ARBA" id="ARBA00022617"/>
    </source>
</evidence>
<evidence type="ECO:0000256" key="16">
    <source>
        <dbReference type="RuleBase" id="RU367059"/>
    </source>
</evidence>
<feature type="compositionally biased region" description="Low complexity" evidence="17">
    <location>
        <begin position="9"/>
        <end position="38"/>
    </location>
</feature>
<feature type="domain" description="CRAL-TRIO" evidence="18">
    <location>
        <begin position="242"/>
        <end position="382"/>
    </location>
</feature>
<comment type="subcellular location">
    <subcellularLocation>
        <location evidence="16">Cytoplasm</location>
    </subcellularLocation>
    <subcellularLocation>
        <location evidence="2 16">Endoplasmic reticulum membrane</location>
        <topology evidence="2 16">Peripheral membrane protein</topology>
    </subcellularLocation>
    <subcellularLocation>
        <location evidence="16">Microsome membrane</location>
        <topology evidence="16">Peripheral membrane protein</topology>
    </subcellularLocation>
</comment>
<evidence type="ECO:0000256" key="8">
    <source>
        <dbReference type="ARBA" id="ARBA00022723"/>
    </source>
</evidence>
<evidence type="ECO:0000256" key="15">
    <source>
        <dbReference type="ARBA" id="ARBA00024180"/>
    </source>
</evidence>
<dbReference type="PANTHER" id="PTHR47669">
    <property type="entry name" value="PHOSPHATIDYLINOSITOL TRANSFER PROTEIN SFH5"/>
    <property type="match status" value="1"/>
</dbReference>
<evidence type="ECO:0000256" key="11">
    <source>
        <dbReference type="ARBA" id="ARBA00023004"/>
    </source>
</evidence>
<feature type="region of interest" description="Disordered" evidence="17">
    <location>
        <begin position="366"/>
        <end position="392"/>
    </location>
</feature>
<dbReference type="Pfam" id="PF00650">
    <property type="entry name" value="CRAL_TRIO"/>
    <property type="match status" value="1"/>
</dbReference>
<keyword evidence="10 16" id="KW-0492">Microsome</keyword>
<keyword evidence="7" id="KW-0349">Heme</keyword>
<evidence type="ECO:0000256" key="5">
    <source>
        <dbReference type="ARBA" id="ARBA00022448"/>
    </source>
</evidence>
<evidence type="ECO:0000256" key="10">
    <source>
        <dbReference type="ARBA" id="ARBA00022848"/>
    </source>
</evidence>
<sequence>MADQDTKAPEAAAVTTSAAELVPVATPEAPASTAPPLAGTAAPSGDVPAEKPAGKTDERAPVPTPAPAAAEAPNALEAKSAEKTEALAPEPAAAPAPAASKEAEPKTAEIGVPVAPAPAPAASAPLKDLWTTAQAHTHKEIWGVSLTDPETHVPSQIILQKYLNANDGDLAKAKDQLTKTLDWRAKTKPLELLEKKHNKEKFSGLGYVTTYTTDTGSKAKEVFTWNIYGSVKSMDDTFGKLEDFINWRVALMELAVHDLSISTATERITAEQDPYKIYQVHDYKSISFLRQAPAVKAASKETITVLAANYPELLKEKFFINVPVVMGFMYAVMKLFVAPNTLKKFHPMSNGGALAEEFSASELPGLGEKLPKEYGGQGPELSKLGKQTPLEE</sequence>
<dbReference type="InterPro" id="IPR042938">
    <property type="entry name" value="Sfh5"/>
</dbReference>
<dbReference type="InterPro" id="IPR036273">
    <property type="entry name" value="CRAL/TRIO_N_dom_sf"/>
</dbReference>
<dbReference type="GO" id="GO:0032541">
    <property type="term" value="C:cortical endoplasmic reticulum"/>
    <property type="evidence" value="ECO:0007669"/>
    <property type="project" value="TreeGrafter"/>
</dbReference>
<feature type="compositionally biased region" description="Basic and acidic residues" evidence="17">
    <location>
        <begin position="48"/>
        <end position="60"/>
    </location>
</feature>
<reference evidence="19" key="2">
    <citation type="submission" date="2010-07" db="EMBL/GenBank/DDBJ databases">
        <authorList>
            <consortium name="The Broad Institute Genome Sequencing Platform"/>
            <consortium name="Broad Institute Genome Sequencing Center for Infectious Disease"/>
            <person name="Ma L.-J."/>
            <person name="Dead R."/>
            <person name="Young S."/>
            <person name="Zeng Q."/>
            <person name="Koehrsen M."/>
            <person name="Alvarado L."/>
            <person name="Berlin A."/>
            <person name="Chapman S.B."/>
            <person name="Chen Z."/>
            <person name="Freedman E."/>
            <person name="Gellesch M."/>
            <person name="Goldberg J."/>
            <person name="Griggs A."/>
            <person name="Gujja S."/>
            <person name="Heilman E.R."/>
            <person name="Heiman D."/>
            <person name="Hepburn T."/>
            <person name="Howarth C."/>
            <person name="Jen D."/>
            <person name="Larson L."/>
            <person name="Mehta T."/>
            <person name="Neiman D."/>
            <person name="Pearson M."/>
            <person name="Roberts A."/>
            <person name="Saif S."/>
            <person name="Shea T."/>
            <person name="Shenoy N."/>
            <person name="Sisk P."/>
            <person name="Stolte C."/>
            <person name="Sykes S."/>
            <person name="Walk T."/>
            <person name="White J."/>
            <person name="Yandava C."/>
            <person name="Haas B."/>
            <person name="Nusbaum C."/>
            <person name="Birren B."/>
        </authorList>
    </citation>
    <scope>NUCLEOTIDE SEQUENCE</scope>
    <source>
        <strain evidence="19">R3-111a-1</strain>
    </source>
</reference>
<evidence type="ECO:0000259" key="18">
    <source>
        <dbReference type="PROSITE" id="PS50191"/>
    </source>
</evidence>
<dbReference type="InterPro" id="IPR036865">
    <property type="entry name" value="CRAL-TRIO_dom_sf"/>
</dbReference>
<accession>J3NLG2</accession>
<keyword evidence="8" id="KW-0479">Metal-binding</keyword>
<evidence type="ECO:0000256" key="9">
    <source>
        <dbReference type="ARBA" id="ARBA00022824"/>
    </source>
</evidence>
<keyword evidence="5 16" id="KW-0813">Transport</keyword>
<dbReference type="GO" id="GO:0043001">
    <property type="term" value="P:Golgi to plasma membrane protein transport"/>
    <property type="evidence" value="ECO:0007669"/>
    <property type="project" value="TreeGrafter"/>
</dbReference>
<reference evidence="19" key="3">
    <citation type="submission" date="2010-09" db="EMBL/GenBank/DDBJ databases">
        <title>Annotation of Gaeumannomyces graminis var. tritici R3-111a-1.</title>
        <authorList>
            <consortium name="The Broad Institute Genome Sequencing Platform"/>
            <person name="Ma L.-J."/>
            <person name="Dead R."/>
            <person name="Young S.K."/>
            <person name="Zeng Q."/>
            <person name="Gargeya S."/>
            <person name="Fitzgerald M."/>
            <person name="Haas B."/>
            <person name="Abouelleil A."/>
            <person name="Alvarado L."/>
            <person name="Arachchi H.M."/>
            <person name="Berlin A."/>
            <person name="Brown A."/>
            <person name="Chapman S.B."/>
            <person name="Chen Z."/>
            <person name="Dunbar C."/>
            <person name="Freedman E."/>
            <person name="Gearin G."/>
            <person name="Gellesch M."/>
            <person name="Goldberg J."/>
            <person name="Griggs A."/>
            <person name="Gujja S."/>
            <person name="Heiman D."/>
            <person name="Howarth C."/>
            <person name="Larson L."/>
            <person name="Lui A."/>
            <person name="MacDonald P.J.P."/>
            <person name="Mehta T."/>
            <person name="Montmayeur A."/>
            <person name="Murphy C."/>
            <person name="Neiman D."/>
            <person name="Pearson M."/>
            <person name="Priest M."/>
            <person name="Roberts A."/>
            <person name="Saif S."/>
            <person name="Shea T."/>
            <person name="Shenoy N."/>
            <person name="Sisk P."/>
            <person name="Stolte C."/>
            <person name="Sykes S."/>
            <person name="Yandava C."/>
            <person name="Wortman J."/>
            <person name="Nusbaum C."/>
            <person name="Birren B."/>
        </authorList>
    </citation>
    <scope>NUCLEOTIDE SEQUENCE</scope>
    <source>
        <strain evidence="19">R3-111a-1</strain>
    </source>
</reference>
<dbReference type="SMART" id="SM00516">
    <property type="entry name" value="SEC14"/>
    <property type="match status" value="1"/>
</dbReference>
<comment type="similarity">
    <text evidence="3 16">Belongs to the SFH5 family.</text>
</comment>
<comment type="cofactor">
    <cofactor evidence="1">
        <name>heme b</name>
        <dbReference type="ChEBI" id="CHEBI:60344"/>
    </cofactor>
</comment>
<organism evidence="19">
    <name type="scientific">Gaeumannomyces tritici (strain R3-111a-1)</name>
    <name type="common">Wheat and barley take-all root rot fungus</name>
    <name type="synonym">Gaeumannomyces graminis var. tritici</name>
    <dbReference type="NCBI Taxonomy" id="644352"/>
    <lineage>
        <taxon>Eukaryota</taxon>
        <taxon>Fungi</taxon>
        <taxon>Dikarya</taxon>
        <taxon>Ascomycota</taxon>
        <taxon>Pezizomycotina</taxon>
        <taxon>Sordariomycetes</taxon>
        <taxon>Sordariomycetidae</taxon>
        <taxon>Magnaporthales</taxon>
        <taxon>Magnaporthaceae</taxon>
        <taxon>Gaeumannomyces</taxon>
    </lineage>
</organism>
<evidence type="ECO:0000256" key="14">
    <source>
        <dbReference type="ARBA" id="ARBA00024146"/>
    </source>
</evidence>
<evidence type="ECO:0000256" key="6">
    <source>
        <dbReference type="ARBA" id="ARBA00022490"/>
    </source>
</evidence>
<dbReference type="EMBL" id="GL385395">
    <property type="protein sequence ID" value="EJT82137.1"/>
    <property type="molecule type" value="Genomic_DNA"/>
</dbReference>
<evidence type="ECO:0000256" key="13">
    <source>
        <dbReference type="ARBA" id="ARBA00023136"/>
    </source>
</evidence>
<dbReference type="RefSeq" id="XP_009218146.1">
    <property type="nucleotide sequence ID" value="XM_009219882.1"/>
</dbReference>
<dbReference type="AlphaFoldDB" id="J3NLG2"/>
<evidence type="ECO:0000256" key="2">
    <source>
        <dbReference type="ARBA" id="ARBA00004406"/>
    </source>
</evidence>
<evidence type="ECO:0000313" key="20">
    <source>
        <dbReference type="EnsemblFungi" id="EJT82137"/>
    </source>
</evidence>
<evidence type="ECO:0000256" key="4">
    <source>
        <dbReference type="ARBA" id="ARBA00018320"/>
    </source>
</evidence>
<dbReference type="CDD" id="cd00170">
    <property type="entry name" value="SEC14"/>
    <property type="match status" value="1"/>
</dbReference>
<keyword evidence="11" id="KW-0408">Iron</keyword>
<dbReference type="PANTHER" id="PTHR47669:SF1">
    <property type="entry name" value="PHOSPHATIDYLINOSITOL TRANSFER PROTEIN SFH5"/>
    <property type="match status" value="1"/>
</dbReference>
<protein>
    <recommendedName>
        <fullName evidence="4 16">Phosphatidylinositol transfer protein SFH5</fullName>
        <shortName evidence="16">PITP SFH5</shortName>
    </recommendedName>
</protein>
<dbReference type="Gene3D" id="3.40.525.10">
    <property type="entry name" value="CRAL-TRIO lipid binding domain"/>
    <property type="match status" value="1"/>
</dbReference>
<dbReference type="PROSITE" id="PS50191">
    <property type="entry name" value="CRAL_TRIO"/>
    <property type="match status" value="1"/>
</dbReference>
<reference evidence="21" key="1">
    <citation type="submission" date="2010-07" db="EMBL/GenBank/DDBJ databases">
        <title>The genome sequence of Gaeumannomyces graminis var. tritici strain R3-111a-1.</title>
        <authorList>
            <consortium name="The Broad Institute Genome Sequencing Platform"/>
            <person name="Ma L.-J."/>
            <person name="Dead R."/>
            <person name="Young S."/>
            <person name="Zeng Q."/>
            <person name="Koehrsen M."/>
            <person name="Alvarado L."/>
            <person name="Berlin A."/>
            <person name="Chapman S.B."/>
            <person name="Chen Z."/>
            <person name="Freedman E."/>
            <person name="Gellesch M."/>
            <person name="Goldberg J."/>
            <person name="Griggs A."/>
            <person name="Gujja S."/>
            <person name="Heilman E.R."/>
            <person name="Heiman D."/>
            <person name="Hepburn T."/>
            <person name="Howarth C."/>
            <person name="Jen D."/>
            <person name="Larson L."/>
            <person name="Mehta T."/>
            <person name="Neiman D."/>
            <person name="Pearson M."/>
            <person name="Roberts A."/>
            <person name="Saif S."/>
            <person name="Shea T."/>
            <person name="Shenoy N."/>
            <person name="Sisk P."/>
            <person name="Stolte C."/>
            <person name="Sykes S."/>
            <person name="Walk T."/>
            <person name="White J."/>
            <person name="Yandava C."/>
            <person name="Haas B."/>
            <person name="Nusbaum C."/>
            <person name="Birren B."/>
        </authorList>
    </citation>
    <scope>NUCLEOTIDE SEQUENCE [LARGE SCALE GENOMIC DNA]</scope>
    <source>
        <strain evidence="21">R3-111a-1</strain>
    </source>
</reference>